<organism evidence="5 6">
    <name type="scientific">Anaerobium acetethylicum</name>
    <dbReference type="NCBI Taxonomy" id="1619234"/>
    <lineage>
        <taxon>Bacteria</taxon>
        <taxon>Bacillati</taxon>
        <taxon>Bacillota</taxon>
        <taxon>Clostridia</taxon>
        <taxon>Lachnospirales</taxon>
        <taxon>Lachnospiraceae</taxon>
        <taxon>Anaerobium</taxon>
    </lineage>
</organism>
<evidence type="ECO:0000256" key="3">
    <source>
        <dbReference type="HAMAP-Rule" id="MF_00580"/>
    </source>
</evidence>
<keyword evidence="3" id="KW-0963">Cytoplasm</keyword>
<proteinExistence type="inferred from homology"/>
<dbReference type="PANTHER" id="PTHR10772:SF63">
    <property type="entry name" value="20 KDA CHAPERONIN, CHLOROPLASTIC"/>
    <property type="match status" value="1"/>
</dbReference>
<dbReference type="FunFam" id="2.30.33.40:FF:000001">
    <property type="entry name" value="10 kDa chaperonin"/>
    <property type="match status" value="1"/>
</dbReference>
<dbReference type="SMART" id="SM00883">
    <property type="entry name" value="Cpn10"/>
    <property type="match status" value="1"/>
</dbReference>
<dbReference type="GO" id="GO:0051082">
    <property type="term" value="F:unfolded protein binding"/>
    <property type="evidence" value="ECO:0007669"/>
    <property type="project" value="TreeGrafter"/>
</dbReference>
<dbReference type="GO" id="GO:0046872">
    <property type="term" value="F:metal ion binding"/>
    <property type="evidence" value="ECO:0007669"/>
    <property type="project" value="TreeGrafter"/>
</dbReference>
<keyword evidence="2 3" id="KW-0143">Chaperone</keyword>
<evidence type="ECO:0000313" key="6">
    <source>
        <dbReference type="Proteomes" id="UP000199315"/>
    </source>
</evidence>
<comment type="subcellular location">
    <subcellularLocation>
        <location evidence="3">Cytoplasm</location>
    </subcellularLocation>
</comment>
<dbReference type="GO" id="GO:0005524">
    <property type="term" value="F:ATP binding"/>
    <property type="evidence" value="ECO:0007669"/>
    <property type="project" value="InterPro"/>
</dbReference>
<dbReference type="PANTHER" id="PTHR10772">
    <property type="entry name" value="10 KDA HEAT SHOCK PROTEIN"/>
    <property type="match status" value="1"/>
</dbReference>
<dbReference type="InterPro" id="IPR011032">
    <property type="entry name" value="GroES-like_sf"/>
</dbReference>
<dbReference type="CDD" id="cd00320">
    <property type="entry name" value="cpn10"/>
    <property type="match status" value="1"/>
</dbReference>
<reference evidence="5 6" key="1">
    <citation type="submission" date="2016-09" db="EMBL/GenBank/DDBJ databases">
        <authorList>
            <person name="Capua I."/>
            <person name="De Benedictis P."/>
            <person name="Joannis T."/>
            <person name="Lombin L.H."/>
            <person name="Cattoli G."/>
        </authorList>
    </citation>
    <scope>NUCLEOTIDE SEQUENCE [LARGE SCALE GENOMIC DNA]</scope>
    <source>
        <strain evidence="5 6">GluBS11</strain>
    </source>
</reference>
<evidence type="ECO:0000256" key="2">
    <source>
        <dbReference type="ARBA" id="ARBA00023186"/>
    </source>
</evidence>
<evidence type="ECO:0000313" key="5">
    <source>
        <dbReference type="EMBL" id="SCP98417.1"/>
    </source>
</evidence>
<dbReference type="RefSeq" id="WP_091235403.1">
    <property type="nucleotide sequence ID" value="NZ_FMKA01000020.1"/>
</dbReference>
<dbReference type="GO" id="GO:0005737">
    <property type="term" value="C:cytoplasm"/>
    <property type="evidence" value="ECO:0007669"/>
    <property type="project" value="UniProtKB-SubCell"/>
</dbReference>
<accession>A0A1D3TW51</accession>
<evidence type="ECO:0000256" key="1">
    <source>
        <dbReference type="ARBA" id="ARBA00006975"/>
    </source>
</evidence>
<dbReference type="GO" id="GO:0044183">
    <property type="term" value="F:protein folding chaperone"/>
    <property type="evidence" value="ECO:0007669"/>
    <property type="project" value="InterPro"/>
</dbReference>
<dbReference type="SUPFAM" id="SSF50129">
    <property type="entry name" value="GroES-like"/>
    <property type="match status" value="1"/>
</dbReference>
<dbReference type="Proteomes" id="UP000199315">
    <property type="component" value="Unassembled WGS sequence"/>
</dbReference>
<dbReference type="GO" id="GO:0051087">
    <property type="term" value="F:protein-folding chaperone binding"/>
    <property type="evidence" value="ECO:0007669"/>
    <property type="project" value="TreeGrafter"/>
</dbReference>
<dbReference type="EMBL" id="FMKA01000020">
    <property type="protein sequence ID" value="SCP98417.1"/>
    <property type="molecule type" value="Genomic_DNA"/>
</dbReference>
<dbReference type="Pfam" id="PF00166">
    <property type="entry name" value="Cpn10"/>
    <property type="match status" value="1"/>
</dbReference>
<dbReference type="Gene3D" id="2.30.33.40">
    <property type="entry name" value="GroES chaperonin"/>
    <property type="match status" value="1"/>
</dbReference>
<gene>
    <name evidence="3" type="primary">groES</name>
    <name evidence="3" type="synonym">groS</name>
    <name evidence="5" type="ORF">SAMN05421730_102030</name>
</gene>
<protein>
    <recommendedName>
        <fullName evidence="3">Co-chaperonin GroES</fullName>
    </recommendedName>
    <alternativeName>
        <fullName evidence="3">10 kDa chaperonin</fullName>
    </alternativeName>
    <alternativeName>
        <fullName evidence="3">Chaperonin-10</fullName>
        <shortName evidence="3">Cpn10</shortName>
    </alternativeName>
</protein>
<name>A0A1D3TW51_9FIRM</name>
<dbReference type="HAMAP" id="MF_00580">
    <property type="entry name" value="CH10"/>
    <property type="match status" value="1"/>
</dbReference>
<evidence type="ECO:0000256" key="4">
    <source>
        <dbReference type="RuleBase" id="RU000535"/>
    </source>
</evidence>
<dbReference type="AlphaFoldDB" id="A0A1D3TW51"/>
<sequence length="91" mass="9947">MNLILLGDRVAIKPLVNEEKTKSGIVLSGQKKENSQQAVVVAVGQEVTMQIKLGDKVVCSNYAGTKIKLGEEEYIFVTQNDILAVIDEVRS</sequence>
<comment type="similarity">
    <text evidence="1 3 4">Belongs to the GroES chaperonin family.</text>
</comment>
<dbReference type="InterPro" id="IPR020818">
    <property type="entry name" value="Chaperonin_GroES"/>
</dbReference>
<dbReference type="InterPro" id="IPR037124">
    <property type="entry name" value="Chaperonin_GroES_sf"/>
</dbReference>
<comment type="function">
    <text evidence="3 4">Together with the chaperonin GroEL, plays an essential role in assisting protein folding. The GroEL-GroES system forms a nano-cage that allows encapsulation of the non-native substrate proteins and provides a physical environment optimized to promote and accelerate protein folding. GroES binds to the apical surface of the GroEL ring, thereby capping the opening of the GroEL channel.</text>
</comment>
<dbReference type="PRINTS" id="PR00297">
    <property type="entry name" value="CHAPERONIN10"/>
</dbReference>
<dbReference type="OrthoDB" id="9806791at2"/>
<keyword evidence="6" id="KW-1185">Reference proteome</keyword>
<dbReference type="STRING" id="1619234.SAMN05421730_102030"/>
<comment type="subunit">
    <text evidence="3">Heptamer of 7 subunits arranged in a ring. Interacts with the chaperonin GroEL.</text>
</comment>